<evidence type="ECO:0000256" key="1">
    <source>
        <dbReference type="SAM" id="MobiDB-lite"/>
    </source>
</evidence>
<feature type="compositionally biased region" description="Low complexity" evidence="1">
    <location>
        <begin position="44"/>
        <end position="59"/>
    </location>
</feature>
<sequence length="100" mass="10238">MEKPCVMNRAMASPETTSIAVTGSAPPPVPPTSIDTRLPGPRSACAKPSTATTAAAMTSRTRKTPVIQALARRSSSPARVASSMTPAPASEGSRCRTGSR</sequence>
<name>A0ABN3SS56_9ACTN</name>
<accession>A0ABN3SS56</accession>
<keyword evidence="3" id="KW-1185">Reference proteome</keyword>
<evidence type="ECO:0000313" key="3">
    <source>
        <dbReference type="Proteomes" id="UP001499989"/>
    </source>
</evidence>
<gene>
    <name evidence="2" type="ORF">GCM10010310_29940</name>
</gene>
<evidence type="ECO:0000313" key="2">
    <source>
        <dbReference type="EMBL" id="GAA2681595.1"/>
    </source>
</evidence>
<feature type="compositionally biased region" description="Low complexity" evidence="1">
    <location>
        <begin position="71"/>
        <end position="83"/>
    </location>
</feature>
<feature type="region of interest" description="Disordered" evidence="1">
    <location>
        <begin position="1"/>
        <end position="100"/>
    </location>
</feature>
<comment type="caution">
    <text evidence="2">The sequence shown here is derived from an EMBL/GenBank/DDBJ whole genome shotgun (WGS) entry which is preliminary data.</text>
</comment>
<reference evidence="2 3" key="1">
    <citation type="journal article" date="2019" name="Int. J. Syst. Evol. Microbiol.">
        <title>The Global Catalogue of Microorganisms (GCM) 10K type strain sequencing project: providing services to taxonomists for standard genome sequencing and annotation.</title>
        <authorList>
            <consortium name="The Broad Institute Genomics Platform"/>
            <consortium name="The Broad Institute Genome Sequencing Center for Infectious Disease"/>
            <person name="Wu L."/>
            <person name="Ma J."/>
        </authorList>
    </citation>
    <scope>NUCLEOTIDE SEQUENCE [LARGE SCALE GENOMIC DNA]</scope>
    <source>
        <strain evidence="2 3">JCM 4531</strain>
    </source>
</reference>
<dbReference type="Proteomes" id="UP001499989">
    <property type="component" value="Unassembled WGS sequence"/>
</dbReference>
<organism evidence="2 3">
    <name type="scientific">Streptomyces violaceolatus</name>
    <dbReference type="NCBI Taxonomy" id="67378"/>
    <lineage>
        <taxon>Bacteria</taxon>
        <taxon>Bacillati</taxon>
        <taxon>Actinomycetota</taxon>
        <taxon>Actinomycetes</taxon>
        <taxon>Kitasatosporales</taxon>
        <taxon>Streptomycetaceae</taxon>
        <taxon>Streptomyces</taxon>
        <taxon>Streptomyces violaceoruber group</taxon>
    </lineage>
</organism>
<dbReference type="EMBL" id="BAAASK010000006">
    <property type="protein sequence ID" value="GAA2681595.1"/>
    <property type="molecule type" value="Genomic_DNA"/>
</dbReference>
<protein>
    <submittedName>
        <fullName evidence="2">Uncharacterized protein</fullName>
    </submittedName>
</protein>
<proteinExistence type="predicted"/>